<protein>
    <submittedName>
        <fullName evidence="1">Uncharacterized protein</fullName>
    </submittedName>
</protein>
<evidence type="ECO:0000313" key="2">
    <source>
        <dbReference type="Proteomes" id="UP000060787"/>
    </source>
</evidence>
<evidence type="ECO:0000313" key="1">
    <source>
        <dbReference type="EMBL" id="ALN80161.1"/>
    </source>
</evidence>
<dbReference type="OrthoDB" id="66828at2"/>
<gene>
    <name evidence="1" type="ORF">LA76x_2019</name>
</gene>
<dbReference type="RefSeq" id="WP_057917554.1">
    <property type="nucleotide sequence ID" value="NZ_CP011129.1"/>
</dbReference>
<accession>A0A0S2DUL7</accession>
<dbReference type="Proteomes" id="UP000060787">
    <property type="component" value="Chromosome"/>
</dbReference>
<proteinExistence type="predicted"/>
<dbReference type="KEGG" id="laq:GLA29479_1483"/>
<reference evidence="1 2" key="1">
    <citation type="journal article" date="2015" name="BMC Genomics">
        <title>Comparative genomics and metabolic profiling of the genus Lysobacter.</title>
        <authorList>
            <person name="de Bruijn I."/>
            <person name="Cheng X."/>
            <person name="de Jager V."/>
            <person name="Exposito R.G."/>
            <person name="Watrous J."/>
            <person name="Patel N."/>
            <person name="Postma J."/>
            <person name="Dorrestein P.C."/>
            <person name="Kobayashi D."/>
            <person name="Raaijmakers J.M."/>
        </authorList>
    </citation>
    <scope>NUCLEOTIDE SEQUENCE [LARGE SCALE GENOMIC DNA]</scope>
    <source>
        <strain evidence="1 2">76</strain>
    </source>
</reference>
<dbReference type="AlphaFoldDB" id="A0A0S2DUL7"/>
<organism evidence="1 2">
    <name type="scientific">Lysobacter antibioticus</name>
    <dbReference type="NCBI Taxonomy" id="84531"/>
    <lineage>
        <taxon>Bacteria</taxon>
        <taxon>Pseudomonadati</taxon>
        <taxon>Pseudomonadota</taxon>
        <taxon>Gammaproteobacteria</taxon>
        <taxon>Lysobacterales</taxon>
        <taxon>Lysobacteraceae</taxon>
        <taxon>Lysobacter</taxon>
    </lineage>
</organism>
<sequence>MNPGLSEGDICTYLRSDGAWGFFWVQRIDALPDGRDALSLRKFDTHTAEEVLREHVEEVAELKSLRLLGHFPIVGTRVAEVEPRVIGHLPVRESDLEGYRIWREAFDKGEAGVFTLPLQDI</sequence>
<dbReference type="KEGG" id="lab:LA76x_2019"/>
<keyword evidence="2" id="KW-1185">Reference proteome</keyword>
<name>A0A0S2DUL7_LYSAN</name>
<dbReference type="EMBL" id="CP011129">
    <property type="protein sequence ID" value="ALN80161.1"/>
    <property type="molecule type" value="Genomic_DNA"/>
</dbReference>